<keyword evidence="8" id="KW-0862">Zinc</keyword>
<name>A0A4S3MQT5_9RHOB</name>
<evidence type="ECO:0000256" key="9">
    <source>
        <dbReference type="ARBA" id="ARBA00022989"/>
    </source>
</evidence>
<comment type="caution">
    <text evidence="14">The sequence shown here is derived from an EMBL/GenBank/DDBJ whole genome shotgun (WGS) entry which is preliminary data.</text>
</comment>
<dbReference type="OrthoDB" id="9781963at2"/>
<keyword evidence="15" id="KW-1185">Reference proteome</keyword>
<comment type="similarity">
    <text evidence="3">Belongs to the peptidase M50B family.</text>
</comment>
<evidence type="ECO:0000256" key="12">
    <source>
        <dbReference type="SAM" id="Phobius"/>
    </source>
</evidence>
<feature type="transmembrane region" description="Helical" evidence="12">
    <location>
        <begin position="180"/>
        <end position="199"/>
    </location>
</feature>
<comment type="cofactor">
    <cofactor evidence="1">
        <name>Zn(2+)</name>
        <dbReference type="ChEBI" id="CHEBI:29105"/>
    </cofactor>
</comment>
<evidence type="ECO:0000259" key="13">
    <source>
        <dbReference type="Pfam" id="PF02163"/>
    </source>
</evidence>
<gene>
    <name evidence="14" type="ORF">E7811_04035</name>
</gene>
<protein>
    <recommendedName>
        <fullName evidence="13">Peptidase M50 domain-containing protein</fullName>
    </recommendedName>
</protein>
<keyword evidence="4" id="KW-0645">Protease</keyword>
<feature type="transmembrane region" description="Helical" evidence="12">
    <location>
        <begin position="99"/>
        <end position="119"/>
    </location>
</feature>
<dbReference type="Proteomes" id="UP000309450">
    <property type="component" value="Unassembled WGS sequence"/>
</dbReference>
<evidence type="ECO:0000256" key="5">
    <source>
        <dbReference type="ARBA" id="ARBA00022692"/>
    </source>
</evidence>
<feature type="domain" description="Peptidase M50" evidence="13">
    <location>
        <begin position="52"/>
        <end position="119"/>
    </location>
</feature>
<feature type="domain" description="Peptidase M50" evidence="13">
    <location>
        <begin position="137"/>
        <end position="197"/>
    </location>
</feature>
<feature type="transmembrane region" description="Helical" evidence="12">
    <location>
        <begin position="29"/>
        <end position="59"/>
    </location>
</feature>
<evidence type="ECO:0000256" key="4">
    <source>
        <dbReference type="ARBA" id="ARBA00022670"/>
    </source>
</evidence>
<evidence type="ECO:0000256" key="3">
    <source>
        <dbReference type="ARBA" id="ARBA00007931"/>
    </source>
</evidence>
<keyword evidence="7" id="KW-0378">Hydrolase</keyword>
<keyword evidence="6" id="KW-0479">Metal-binding</keyword>
<evidence type="ECO:0000313" key="14">
    <source>
        <dbReference type="EMBL" id="THD84900.1"/>
    </source>
</evidence>
<organism evidence="14 15">
    <name type="scientific">Aliigemmobacter aestuarii</name>
    <dbReference type="NCBI Taxonomy" id="1445661"/>
    <lineage>
        <taxon>Bacteria</taxon>
        <taxon>Pseudomonadati</taxon>
        <taxon>Pseudomonadota</taxon>
        <taxon>Alphaproteobacteria</taxon>
        <taxon>Rhodobacterales</taxon>
        <taxon>Paracoccaceae</taxon>
        <taxon>Aliigemmobacter</taxon>
    </lineage>
</organism>
<dbReference type="InterPro" id="IPR008915">
    <property type="entry name" value="Peptidase_M50"/>
</dbReference>
<dbReference type="Pfam" id="PF02163">
    <property type="entry name" value="Peptidase_M50"/>
    <property type="match status" value="2"/>
</dbReference>
<dbReference type="GO" id="GO:0016020">
    <property type="term" value="C:membrane"/>
    <property type="evidence" value="ECO:0007669"/>
    <property type="project" value="UniProtKB-SubCell"/>
</dbReference>
<evidence type="ECO:0000256" key="11">
    <source>
        <dbReference type="ARBA" id="ARBA00023136"/>
    </source>
</evidence>
<dbReference type="EMBL" id="SSND01000001">
    <property type="protein sequence ID" value="THD84900.1"/>
    <property type="molecule type" value="Genomic_DNA"/>
</dbReference>
<dbReference type="GO" id="GO:0006508">
    <property type="term" value="P:proteolysis"/>
    <property type="evidence" value="ECO:0007669"/>
    <property type="project" value="UniProtKB-KW"/>
</dbReference>
<dbReference type="AlphaFoldDB" id="A0A4S3MQT5"/>
<dbReference type="RefSeq" id="WP_136393278.1">
    <property type="nucleotide sequence ID" value="NZ_SSND01000001.1"/>
</dbReference>
<proteinExistence type="inferred from homology"/>
<reference evidence="14 15" key="1">
    <citation type="submission" date="2019-04" db="EMBL/GenBank/DDBJ databases">
        <title>Draft genome sequence of Gemmobacter aestuarii sp. nov.</title>
        <authorList>
            <person name="Hameed A."/>
            <person name="Lin S.-Y."/>
            <person name="Shahina M."/>
            <person name="Lai W.-A."/>
            <person name="Young C.-C."/>
        </authorList>
    </citation>
    <scope>NUCLEOTIDE SEQUENCE [LARGE SCALE GENOMIC DNA]</scope>
    <source>
        <strain evidence="14 15">CC-PW-75</strain>
    </source>
</reference>
<comment type="subcellular location">
    <subcellularLocation>
        <location evidence="2">Membrane</location>
        <topology evidence="2">Multi-pass membrane protein</topology>
    </subcellularLocation>
</comment>
<evidence type="ECO:0000256" key="1">
    <source>
        <dbReference type="ARBA" id="ARBA00001947"/>
    </source>
</evidence>
<evidence type="ECO:0000313" key="15">
    <source>
        <dbReference type="Proteomes" id="UP000309450"/>
    </source>
</evidence>
<feature type="transmembrane region" description="Helical" evidence="12">
    <location>
        <begin position="139"/>
        <end position="159"/>
    </location>
</feature>
<accession>A0A4S3MQT5</accession>
<dbReference type="PANTHER" id="PTHR39188:SF3">
    <property type="entry name" value="STAGE IV SPORULATION PROTEIN FB"/>
    <property type="match status" value="1"/>
</dbReference>
<evidence type="ECO:0000256" key="7">
    <source>
        <dbReference type="ARBA" id="ARBA00022801"/>
    </source>
</evidence>
<dbReference type="GO" id="GO:0008237">
    <property type="term" value="F:metallopeptidase activity"/>
    <property type="evidence" value="ECO:0007669"/>
    <property type="project" value="UniProtKB-KW"/>
</dbReference>
<evidence type="ECO:0000256" key="10">
    <source>
        <dbReference type="ARBA" id="ARBA00023049"/>
    </source>
</evidence>
<evidence type="ECO:0000256" key="2">
    <source>
        <dbReference type="ARBA" id="ARBA00004141"/>
    </source>
</evidence>
<dbReference type="GO" id="GO:0046872">
    <property type="term" value="F:metal ion binding"/>
    <property type="evidence" value="ECO:0007669"/>
    <property type="project" value="UniProtKB-KW"/>
</dbReference>
<keyword evidence="11 12" id="KW-0472">Membrane</keyword>
<evidence type="ECO:0000256" key="8">
    <source>
        <dbReference type="ARBA" id="ARBA00022833"/>
    </source>
</evidence>
<evidence type="ECO:0000256" key="6">
    <source>
        <dbReference type="ARBA" id="ARBA00022723"/>
    </source>
</evidence>
<sequence>MFGNEPTLFVFRGIFGIRVEVRQSLVLLALLYVVLSVGSMQGLIDALITVGLIVLSIYLHELGHAWGCRVQGVPVERIVIFGGGGFCEHRRSSARQDELIVAMGPIVNLILWAISSIWVNSVVGGLTSLRDLTPVMAELLYWANLVALINIALFFFNMVPVQPLDGGKLFYLGLLRVMPAGRALRLAGTVGVVFCVLWWPGLFALYWLTGWLLLFAPSFRQHLAMMRGQIGG</sequence>
<keyword evidence="10" id="KW-0482">Metalloprotease</keyword>
<keyword evidence="9 12" id="KW-1133">Transmembrane helix</keyword>
<dbReference type="PANTHER" id="PTHR39188">
    <property type="entry name" value="MEMBRANE-ASSOCIATED ZINC METALLOPROTEASE M50B"/>
    <property type="match status" value="1"/>
</dbReference>
<keyword evidence="5 12" id="KW-0812">Transmembrane</keyword>